<feature type="domain" description="HAMP" evidence="3">
    <location>
        <begin position="172"/>
        <end position="224"/>
    </location>
</feature>
<dbReference type="PANTHER" id="PTHR33121:SF79">
    <property type="entry name" value="CYCLIC DI-GMP PHOSPHODIESTERASE PDED-RELATED"/>
    <property type="match status" value="1"/>
</dbReference>
<evidence type="ECO:0000313" key="6">
    <source>
        <dbReference type="Proteomes" id="UP000242181"/>
    </source>
</evidence>
<dbReference type="PROSITE" id="PS50883">
    <property type="entry name" value="EAL"/>
    <property type="match status" value="1"/>
</dbReference>
<protein>
    <submittedName>
        <fullName evidence="5">GGDEF domain-containing protein</fullName>
    </submittedName>
</protein>
<dbReference type="Gene3D" id="6.20.270.20">
    <property type="entry name" value="LapD/MoxY periplasmic domain"/>
    <property type="match status" value="1"/>
</dbReference>
<feature type="domain" description="EAL" evidence="2">
    <location>
        <begin position="403"/>
        <end position="635"/>
    </location>
</feature>
<dbReference type="SUPFAM" id="SSF55073">
    <property type="entry name" value="Nucleotide cyclase"/>
    <property type="match status" value="1"/>
</dbReference>
<dbReference type="InterPro" id="IPR043128">
    <property type="entry name" value="Rev_trsase/Diguanyl_cyclase"/>
</dbReference>
<dbReference type="InterPro" id="IPR032244">
    <property type="entry name" value="LapD_MoxY_N"/>
</dbReference>
<feature type="transmembrane region" description="Helical" evidence="1">
    <location>
        <begin position="6"/>
        <end position="25"/>
    </location>
</feature>
<dbReference type="Pfam" id="PF00563">
    <property type="entry name" value="EAL"/>
    <property type="match status" value="1"/>
</dbReference>
<evidence type="ECO:0000313" key="5">
    <source>
        <dbReference type="EMBL" id="PSJ40282.1"/>
    </source>
</evidence>
<dbReference type="InterPro" id="IPR042461">
    <property type="entry name" value="LapD_MoxY_peri_C"/>
</dbReference>
<dbReference type="Pfam" id="PF16448">
    <property type="entry name" value="LapD_MoxY_N"/>
    <property type="match status" value="1"/>
</dbReference>
<accession>A0A2P7QQQ1</accession>
<dbReference type="CDD" id="cd01948">
    <property type="entry name" value="EAL"/>
    <property type="match status" value="1"/>
</dbReference>
<dbReference type="AlphaFoldDB" id="A0A2P7QQQ1"/>
<dbReference type="GO" id="GO:0071111">
    <property type="term" value="F:cyclic-guanylate-specific phosphodiesterase activity"/>
    <property type="evidence" value="ECO:0007669"/>
    <property type="project" value="InterPro"/>
</dbReference>
<comment type="caution">
    <text evidence="5">The sequence shown here is derived from an EMBL/GenBank/DDBJ whole genome shotgun (WGS) entry which is preliminary data.</text>
</comment>
<dbReference type="SMART" id="SM00052">
    <property type="entry name" value="EAL"/>
    <property type="match status" value="1"/>
</dbReference>
<feature type="domain" description="GGDEF" evidence="4">
    <location>
        <begin position="263"/>
        <end position="396"/>
    </location>
</feature>
<keyword evidence="1" id="KW-0472">Membrane</keyword>
<dbReference type="PANTHER" id="PTHR33121">
    <property type="entry name" value="CYCLIC DI-GMP PHOSPHODIESTERASE PDEF"/>
    <property type="match status" value="1"/>
</dbReference>
<dbReference type="SMART" id="SM00267">
    <property type="entry name" value="GGDEF"/>
    <property type="match status" value="1"/>
</dbReference>
<dbReference type="Gene3D" id="6.10.340.10">
    <property type="match status" value="1"/>
</dbReference>
<proteinExistence type="predicted"/>
<dbReference type="Gene3D" id="3.30.70.270">
    <property type="match status" value="1"/>
</dbReference>
<dbReference type="RefSeq" id="WP_106453887.1">
    <property type="nucleotide sequence ID" value="NZ_PXYH01000015.1"/>
</dbReference>
<dbReference type="OrthoDB" id="5894408at2"/>
<gene>
    <name evidence="5" type="ORF">C7I36_11710</name>
</gene>
<evidence type="ECO:0000256" key="1">
    <source>
        <dbReference type="SAM" id="Phobius"/>
    </source>
</evidence>
<dbReference type="Pfam" id="PF00990">
    <property type="entry name" value="GGDEF"/>
    <property type="match status" value="1"/>
</dbReference>
<dbReference type="PROSITE" id="PS50885">
    <property type="entry name" value="HAMP"/>
    <property type="match status" value="1"/>
</dbReference>
<name>A0A2P7QQQ1_9GAMM</name>
<dbReference type="InterPro" id="IPR001633">
    <property type="entry name" value="EAL_dom"/>
</dbReference>
<dbReference type="GO" id="GO:0016020">
    <property type="term" value="C:membrane"/>
    <property type="evidence" value="ECO:0007669"/>
    <property type="project" value="InterPro"/>
</dbReference>
<sequence length="635" mass="71011">MTLYKQILITILLLFAVLFVAAYSVQFSATRQYLAEQQYTNVVNTVTSLGLALTPYLETSDRVGAESVINAIFDGGFYREIRLDLLAADTRIVRENTAIPRQVPAWFMELELFDEVSHEAVLTSGWLQLGKLYVEGHPGPAYYKLWQGMSRLASWFVGCFLVTWLLLVLALRYLLKPLHQIQEQALEIELHHFGKTIPLPATRELRDVVVAINHMAGLLEEQFREQAQEAERLRQRAFLDETSGLGNRAYFVSQAASWRSEEMPGCVALVAVDILDKIHQEEGYAARDQMVRAVADNLQHICRRYDEFALARISATEYALLLPETEPDRLRALGSEINQSVSDLVVDPVEGLEVSAVGMALISRGDDIASLLTAADNSLNRARIAPERVALSVGQDGHGQIGRQVWKGMLERALTEHAFVLSAQAVLHFDGRRYHRELYIGLAEGSHRYGAGQFMPAVEQFRLGERLDLLVIELALARLAADPELTLAVNLTRQSCASESFFDKLATLLASREGLKPRLALDIPEIVFVQASEHLGQRLAALKLDWGIDHFGRHFDMLGKLSALRPHYVKIDHAYTSQVMADDYDDAFLAAVCRAAHNIGAVTIATRVESPEQLERLSRLHIDAYQGFISPVEAL</sequence>
<dbReference type="InterPro" id="IPR029787">
    <property type="entry name" value="Nucleotide_cyclase"/>
</dbReference>
<evidence type="ECO:0000259" key="2">
    <source>
        <dbReference type="PROSITE" id="PS50883"/>
    </source>
</evidence>
<keyword evidence="1" id="KW-0812">Transmembrane</keyword>
<reference evidence="5 6" key="1">
    <citation type="submission" date="2018-03" db="EMBL/GenBank/DDBJ databases">
        <title>The draft genome of Zobellella taiwanensis JCM 13381.</title>
        <authorList>
            <person name="Liu L."/>
            <person name="Li L."/>
            <person name="Wang T."/>
            <person name="Zhang X."/>
            <person name="Liang L."/>
        </authorList>
    </citation>
    <scope>NUCLEOTIDE SEQUENCE [LARGE SCALE GENOMIC DNA]</scope>
    <source>
        <strain evidence="5 6">JCM 13381</strain>
    </source>
</reference>
<dbReference type="SUPFAM" id="SSF141868">
    <property type="entry name" value="EAL domain-like"/>
    <property type="match status" value="1"/>
</dbReference>
<dbReference type="GO" id="GO:0007165">
    <property type="term" value="P:signal transduction"/>
    <property type="evidence" value="ECO:0007669"/>
    <property type="project" value="InterPro"/>
</dbReference>
<dbReference type="Proteomes" id="UP000242181">
    <property type="component" value="Unassembled WGS sequence"/>
</dbReference>
<dbReference type="PROSITE" id="PS50887">
    <property type="entry name" value="GGDEF"/>
    <property type="match status" value="1"/>
</dbReference>
<feature type="transmembrane region" description="Helical" evidence="1">
    <location>
        <begin position="152"/>
        <end position="175"/>
    </location>
</feature>
<dbReference type="InterPro" id="IPR003660">
    <property type="entry name" value="HAMP_dom"/>
</dbReference>
<evidence type="ECO:0000259" key="3">
    <source>
        <dbReference type="PROSITE" id="PS50885"/>
    </source>
</evidence>
<keyword evidence="1" id="KW-1133">Transmembrane helix</keyword>
<dbReference type="SMART" id="SM00304">
    <property type="entry name" value="HAMP"/>
    <property type="match status" value="1"/>
</dbReference>
<dbReference type="Gene3D" id="3.30.110.200">
    <property type="match status" value="1"/>
</dbReference>
<dbReference type="InterPro" id="IPR050706">
    <property type="entry name" value="Cyclic-di-GMP_PDE-like"/>
</dbReference>
<keyword evidence="6" id="KW-1185">Reference proteome</keyword>
<dbReference type="Pfam" id="PF00672">
    <property type="entry name" value="HAMP"/>
    <property type="match status" value="1"/>
</dbReference>
<dbReference type="Gene3D" id="3.20.20.450">
    <property type="entry name" value="EAL domain"/>
    <property type="match status" value="1"/>
</dbReference>
<organism evidence="5 6">
    <name type="scientific">Zobellella taiwanensis</name>
    <dbReference type="NCBI Taxonomy" id="347535"/>
    <lineage>
        <taxon>Bacteria</taxon>
        <taxon>Pseudomonadati</taxon>
        <taxon>Pseudomonadota</taxon>
        <taxon>Gammaproteobacteria</taxon>
        <taxon>Aeromonadales</taxon>
        <taxon>Aeromonadaceae</taxon>
        <taxon>Zobellella</taxon>
    </lineage>
</organism>
<dbReference type="EMBL" id="PXYH01000015">
    <property type="protein sequence ID" value="PSJ40282.1"/>
    <property type="molecule type" value="Genomic_DNA"/>
</dbReference>
<dbReference type="InterPro" id="IPR035919">
    <property type="entry name" value="EAL_sf"/>
</dbReference>
<evidence type="ECO:0000259" key="4">
    <source>
        <dbReference type="PROSITE" id="PS50887"/>
    </source>
</evidence>
<dbReference type="InterPro" id="IPR000160">
    <property type="entry name" value="GGDEF_dom"/>
</dbReference>